<dbReference type="Ensembl" id="ENSSORT00005022076.1">
    <property type="protein sequence ID" value="ENSSORP00005021430.1"/>
    <property type="gene ID" value="ENSSORG00005010484.1"/>
</dbReference>
<dbReference type="Pfam" id="PF10209">
    <property type="entry name" value="DUF2340"/>
    <property type="match status" value="1"/>
</dbReference>
<proteinExistence type="inferred from homology"/>
<evidence type="ECO:0000256" key="2">
    <source>
        <dbReference type="SAM" id="MobiDB-lite"/>
    </source>
</evidence>
<dbReference type="FunCoup" id="A0A672ZVV5">
    <property type="interactions" value="73"/>
</dbReference>
<evidence type="ECO:0000313" key="3">
    <source>
        <dbReference type="Ensembl" id="ENSSORP00005021430.1"/>
    </source>
</evidence>
<dbReference type="InterPro" id="IPR018794">
    <property type="entry name" value="UPF0538"/>
</dbReference>
<sequence>MRTRQSGSLCGSGSRFRSPMADEAVVTVRLVRSFEHRNFKPVVFRGVCLDQTVRDFMDHVLNEITSRPGLPPPFRKYPYGEYQNQNHLDHGTGPSESSSLEDDDKLILQIDQSLKASGVGKNLKMFFIQFVFHQLEP</sequence>
<protein>
    <submittedName>
        <fullName evidence="3">Uncharacterized protein</fullName>
    </submittedName>
</protein>
<reference evidence="3" key="3">
    <citation type="submission" date="2025-09" db="UniProtKB">
        <authorList>
            <consortium name="Ensembl"/>
        </authorList>
    </citation>
    <scope>IDENTIFICATION</scope>
</reference>
<dbReference type="InParanoid" id="A0A672ZVV5"/>
<keyword evidence="4" id="KW-1185">Reference proteome</keyword>
<gene>
    <name evidence="3" type="primary">c21h2orf76</name>
</gene>
<evidence type="ECO:0000256" key="1">
    <source>
        <dbReference type="ARBA" id="ARBA00007176"/>
    </source>
</evidence>
<comment type="similarity">
    <text evidence="1">Belongs to the UPF0538 family.</text>
</comment>
<accession>A0A672ZVV5</accession>
<name>A0A672ZVV5_9TELE</name>
<feature type="region of interest" description="Disordered" evidence="2">
    <location>
        <begin position="67"/>
        <end position="101"/>
    </location>
</feature>
<evidence type="ECO:0000313" key="4">
    <source>
        <dbReference type="Proteomes" id="UP000472271"/>
    </source>
</evidence>
<dbReference type="PANTHER" id="PTHR18444:SF9">
    <property type="entry name" value="UPF0538 PROTEIN C2ORF76"/>
    <property type="match status" value="1"/>
</dbReference>
<organism evidence="3 4">
    <name type="scientific">Sphaeramia orbicularis</name>
    <name type="common">orbiculate cardinalfish</name>
    <dbReference type="NCBI Taxonomy" id="375764"/>
    <lineage>
        <taxon>Eukaryota</taxon>
        <taxon>Metazoa</taxon>
        <taxon>Chordata</taxon>
        <taxon>Craniata</taxon>
        <taxon>Vertebrata</taxon>
        <taxon>Euteleostomi</taxon>
        <taxon>Actinopterygii</taxon>
        <taxon>Neopterygii</taxon>
        <taxon>Teleostei</taxon>
        <taxon>Neoteleostei</taxon>
        <taxon>Acanthomorphata</taxon>
        <taxon>Gobiaria</taxon>
        <taxon>Kurtiformes</taxon>
        <taxon>Apogonoidei</taxon>
        <taxon>Apogonidae</taxon>
        <taxon>Apogoninae</taxon>
        <taxon>Sphaeramia</taxon>
    </lineage>
</organism>
<dbReference type="Proteomes" id="UP000472271">
    <property type="component" value="Chromosome 21"/>
</dbReference>
<dbReference type="AlphaFoldDB" id="A0A672ZVV5"/>
<dbReference type="PANTHER" id="PTHR18444">
    <property type="entry name" value="UPF0538 FAMILY MEMBER"/>
    <property type="match status" value="1"/>
</dbReference>
<reference evidence="3" key="1">
    <citation type="submission" date="2019-06" db="EMBL/GenBank/DDBJ databases">
        <authorList>
            <consortium name="Wellcome Sanger Institute Data Sharing"/>
        </authorList>
    </citation>
    <scope>NUCLEOTIDE SEQUENCE [LARGE SCALE GENOMIC DNA]</scope>
</reference>
<reference evidence="3" key="2">
    <citation type="submission" date="2025-08" db="UniProtKB">
        <authorList>
            <consortium name="Ensembl"/>
        </authorList>
    </citation>
    <scope>IDENTIFICATION</scope>
</reference>